<dbReference type="InterPro" id="IPR018362">
    <property type="entry name" value="CCAAT-binding_factor_CS"/>
</dbReference>
<keyword evidence="3 8" id="KW-0238">DNA-binding</keyword>
<dbReference type="InterPro" id="IPR001289">
    <property type="entry name" value="NFYA"/>
</dbReference>
<dbReference type="GO" id="GO:0003700">
    <property type="term" value="F:DNA-binding transcription factor activity"/>
    <property type="evidence" value="ECO:0007669"/>
    <property type="project" value="UniProtKB-UniRule"/>
</dbReference>
<evidence type="ECO:0000256" key="6">
    <source>
        <dbReference type="ARBA" id="ARBA00023242"/>
    </source>
</evidence>
<comment type="function">
    <text evidence="8">Component of the sequence-specific heterotrimeric transcription factor (NF-Y) which specifically recognizes a 5'-CCAAT-3' box motif found in the promoters of its target genes.</text>
</comment>
<evidence type="ECO:0000313" key="10">
    <source>
        <dbReference type="EMBL" id="GAA0160038.1"/>
    </source>
</evidence>
<feature type="compositionally biased region" description="Basic and acidic residues" evidence="9">
    <location>
        <begin position="47"/>
        <end position="57"/>
    </location>
</feature>
<comment type="similarity">
    <text evidence="8">Belongs to the NFYA/HAP2 subunit family.</text>
</comment>
<organism evidence="10 11">
    <name type="scientific">Lithospermum erythrorhizon</name>
    <name type="common">Purple gromwell</name>
    <name type="synonym">Lithospermum officinale var. erythrorhizon</name>
    <dbReference type="NCBI Taxonomy" id="34254"/>
    <lineage>
        <taxon>Eukaryota</taxon>
        <taxon>Viridiplantae</taxon>
        <taxon>Streptophyta</taxon>
        <taxon>Embryophyta</taxon>
        <taxon>Tracheophyta</taxon>
        <taxon>Spermatophyta</taxon>
        <taxon>Magnoliopsida</taxon>
        <taxon>eudicotyledons</taxon>
        <taxon>Gunneridae</taxon>
        <taxon>Pentapetalae</taxon>
        <taxon>asterids</taxon>
        <taxon>lamiids</taxon>
        <taxon>Boraginales</taxon>
        <taxon>Boraginaceae</taxon>
        <taxon>Boraginoideae</taxon>
        <taxon>Lithospermeae</taxon>
        <taxon>Lithospermum</taxon>
    </lineage>
</organism>
<evidence type="ECO:0000256" key="2">
    <source>
        <dbReference type="ARBA" id="ARBA00023015"/>
    </source>
</evidence>
<keyword evidence="6 8" id="KW-0539">Nucleus</keyword>
<accession>A0AAV3QC18</accession>
<dbReference type="PROSITE" id="PS00686">
    <property type="entry name" value="NFYA_HAP2_1"/>
    <property type="match status" value="1"/>
</dbReference>
<keyword evidence="11" id="KW-1185">Reference proteome</keyword>
<comment type="subunit">
    <text evidence="7">Heterotrimeric transcription factor composed of three components, NF-YA, NF-YB and NF-YC. NF-YB and NF-YC must interact and dimerize for NF-YA association and DNA binding.</text>
</comment>
<dbReference type="GO" id="GO:0016602">
    <property type="term" value="C:CCAAT-binding factor complex"/>
    <property type="evidence" value="ECO:0007669"/>
    <property type="project" value="InterPro"/>
</dbReference>
<dbReference type="Proteomes" id="UP001454036">
    <property type="component" value="Unassembled WGS sequence"/>
</dbReference>
<dbReference type="Pfam" id="PF02045">
    <property type="entry name" value="CBFB_NFYA"/>
    <property type="match status" value="1"/>
</dbReference>
<dbReference type="GO" id="GO:0003677">
    <property type="term" value="F:DNA binding"/>
    <property type="evidence" value="ECO:0007669"/>
    <property type="project" value="UniProtKB-KW"/>
</dbReference>
<reference evidence="10 11" key="1">
    <citation type="submission" date="2024-01" db="EMBL/GenBank/DDBJ databases">
        <title>The complete chloroplast genome sequence of Lithospermum erythrorhizon: insights into the phylogenetic relationship among Boraginaceae species and the maternal lineages of purple gromwells.</title>
        <authorList>
            <person name="Okada T."/>
            <person name="Watanabe K."/>
        </authorList>
    </citation>
    <scope>NUCLEOTIDE SEQUENCE [LARGE SCALE GENOMIC DNA]</scope>
</reference>
<keyword evidence="4" id="KW-0010">Activator</keyword>
<protein>
    <recommendedName>
        <fullName evidence="8">Nuclear transcription factor Y subunit</fullName>
    </recommendedName>
</protein>
<evidence type="ECO:0000256" key="4">
    <source>
        <dbReference type="ARBA" id="ARBA00023159"/>
    </source>
</evidence>
<evidence type="ECO:0000256" key="7">
    <source>
        <dbReference type="ARBA" id="ARBA00025911"/>
    </source>
</evidence>
<dbReference type="AlphaFoldDB" id="A0AAV3QC18"/>
<dbReference type="EMBL" id="BAABME010003759">
    <property type="protein sequence ID" value="GAA0160038.1"/>
    <property type="molecule type" value="Genomic_DNA"/>
</dbReference>
<dbReference type="PRINTS" id="PR00616">
    <property type="entry name" value="CCAATSUBUNTB"/>
</dbReference>
<feature type="region of interest" description="Disordered" evidence="9">
    <location>
        <begin position="40"/>
        <end position="76"/>
    </location>
</feature>
<keyword evidence="2 8" id="KW-0805">Transcription regulation</keyword>
<evidence type="ECO:0000256" key="8">
    <source>
        <dbReference type="RuleBase" id="RU367155"/>
    </source>
</evidence>
<keyword evidence="5 8" id="KW-0804">Transcription</keyword>
<proteinExistence type="inferred from homology"/>
<evidence type="ECO:0000256" key="1">
    <source>
        <dbReference type="ARBA" id="ARBA00004123"/>
    </source>
</evidence>
<evidence type="ECO:0000256" key="9">
    <source>
        <dbReference type="SAM" id="MobiDB-lite"/>
    </source>
</evidence>
<dbReference type="SMART" id="SM00521">
    <property type="entry name" value="CBF"/>
    <property type="match status" value="1"/>
</dbReference>
<feature type="compositionally biased region" description="Polar residues" evidence="9">
    <location>
        <begin position="59"/>
        <end position="71"/>
    </location>
</feature>
<comment type="caution">
    <text evidence="10">The sequence shown here is derived from an EMBL/GenBank/DDBJ whole genome shotgun (WGS) entry which is preliminary data.</text>
</comment>
<sequence>MPELFKRDPVISTSNAMTWWASTGSQTQPSSLSRNLSFKMAIPPKPSRHDNKLEFQVHDPNSGSTHSSGQSYPEVACTGERKNGEESISFKESGSPVIQGKTEEGYMTSTLSSQDFTSPPSHFDYGQPIGPAPFTYPANFYPGMVSAYAPHAMVPSQMMCMTSNRVPLPLDLQQDEPIYVNAKQYHAILRRRQYRAKLEAQNKVSKDRKPYLHESRHRHALNRARGPGGRFLNVKKVQESNNSTSDAQYNSVFARSQSTKNMWGAETHQTGNYKETNPTTNFSGITCASNADTMYQQQEYGFSVYASPNHGGSATRLGGGGFHGGTQHFLSVPQ</sequence>
<evidence type="ECO:0000313" key="11">
    <source>
        <dbReference type="Proteomes" id="UP001454036"/>
    </source>
</evidence>
<name>A0AAV3QC18_LITER</name>
<evidence type="ECO:0000256" key="3">
    <source>
        <dbReference type="ARBA" id="ARBA00023125"/>
    </source>
</evidence>
<dbReference type="Gene3D" id="6.10.250.2430">
    <property type="match status" value="1"/>
</dbReference>
<comment type="subcellular location">
    <subcellularLocation>
        <location evidence="1 8">Nucleus</location>
    </subcellularLocation>
</comment>
<evidence type="ECO:0000256" key="5">
    <source>
        <dbReference type="ARBA" id="ARBA00023163"/>
    </source>
</evidence>
<gene>
    <name evidence="10" type="ORF">LIER_16684</name>
</gene>
<dbReference type="PROSITE" id="PS51152">
    <property type="entry name" value="NFYA_HAP2_2"/>
    <property type="match status" value="1"/>
</dbReference>
<dbReference type="PANTHER" id="PTHR12632">
    <property type="entry name" value="TRANSCRIPTION FACTOR NF-Y ALPHA-RELATED"/>
    <property type="match status" value="1"/>
</dbReference>